<accession>A0A0V0HNS1</accession>
<dbReference type="AlphaFoldDB" id="A0A0V0HNS1"/>
<reference evidence="1" key="1">
    <citation type="submission" date="2015-12" db="EMBL/GenBank/DDBJ databases">
        <title>Gene expression during late stages of embryo sac development: a critical building block for successful pollen-pistil interactions.</title>
        <authorList>
            <person name="Liu Y."/>
            <person name="Joly V."/>
            <person name="Sabar M."/>
            <person name="Matton D.P."/>
        </authorList>
    </citation>
    <scope>NUCLEOTIDE SEQUENCE</scope>
</reference>
<evidence type="ECO:0000313" key="1">
    <source>
        <dbReference type="EMBL" id="JAP21999.1"/>
    </source>
</evidence>
<dbReference type="EMBL" id="GEDG01017060">
    <property type="protein sequence ID" value="JAP21999.1"/>
    <property type="molecule type" value="Transcribed_RNA"/>
</dbReference>
<proteinExistence type="predicted"/>
<name>A0A0V0HNS1_SOLCH</name>
<organism evidence="1">
    <name type="scientific">Solanum chacoense</name>
    <name type="common">Chaco potato</name>
    <dbReference type="NCBI Taxonomy" id="4108"/>
    <lineage>
        <taxon>Eukaryota</taxon>
        <taxon>Viridiplantae</taxon>
        <taxon>Streptophyta</taxon>
        <taxon>Embryophyta</taxon>
        <taxon>Tracheophyta</taxon>
        <taxon>Spermatophyta</taxon>
        <taxon>Magnoliopsida</taxon>
        <taxon>eudicotyledons</taxon>
        <taxon>Gunneridae</taxon>
        <taxon>Pentapetalae</taxon>
        <taxon>asterids</taxon>
        <taxon>lamiids</taxon>
        <taxon>Solanales</taxon>
        <taxon>Solanaceae</taxon>
        <taxon>Solanoideae</taxon>
        <taxon>Solaneae</taxon>
        <taxon>Solanum</taxon>
    </lineage>
</organism>
<protein>
    <submittedName>
        <fullName evidence="1">Putative ovule protein</fullName>
    </submittedName>
</protein>
<sequence>MEENIQKLFFNFPMFGWSKMFGKHIRKTSSLKNEAMTSLMDVGKTSSLKTRQMTSLGSRKTKFLKIEANDFPDGSLQVYF</sequence>
<feature type="non-terminal residue" evidence="1">
    <location>
        <position position="80"/>
    </location>
</feature>